<dbReference type="InterPro" id="IPR001623">
    <property type="entry name" value="DnaJ_domain"/>
</dbReference>
<dbReference type="InterPro" id="IPR018253">
    <property type="entry name" value="DnaJ_domain_CS"/>
</dbReference>
<dbReference type="PANTHER" id="PTHR44303:SF2">
    <property type="entry name" value="DNAJ HOMOLOG SUBFAMILY C MEMBER 16"/>
    <property type="match status" value="1"/>
</dbReference>
<dbReference type="AlphaFoldDB" id="W9QW52"/>
<name>W9QW52_9ROSA</name>
<dbReference type="PROSITE" id="PS00636">
    <property type="entry name" value="DNAJ_1"/>
    <property type="match status" value="1"/>
</dbReference>
<dbReference type="Gene3D" id="1.10.287.110">
    <property type="entry name" value="DnaJ domain"/>
    <property type="match status" value="1"/>
</dbReference>
<dbReference type="PROSITE" id="PS50076">
    <property type="entry name" value="DNAJ_2"/>
    <property type="match status" value="1"/>
</dbReference>
<dbReference type="STRING" id="981085.W9QW52"/>
<dbReference type="SUPFAM" id="SSF46565">
    <property type="entry name" value="Chaperone J-domain"/>
    <property type="match status" value="1"/>
</dbReference>
<feature type="transmembrane region" description="Helical" evidence="2">
    <location>
        <begin position="20"/>
        <end position="39"/>
    </location>
</feature>
<evidence type="ECO:0000256" key="2">
    <source>
        <dbReference type="SAM" id="Phobius"/>
    </source>
</evidence>
<dbReference type="PANTHER" id="PTHR44303">
    <property type="entry name" value="DNAJ HOMOLOG SUBFAMILY C MEMBER 16"/>
    <property type="match status" value="1"/>
</dbReference>
<keyword evidence="2" id="KW-0812">Transmembrane</keyword>
<dbReference type="Gene3D" id="3.40.30.10">
    <property type="entry name" value="Glutaredoxin"/>
    <property type="match status" value="1"/>
</dbReference>
<keyword evidence="5" id="KW-1185">Reference proteome</keyword>
<protein>
    <submittedName>
        <fullName evidence="4">DnaJ homolog subfamily C member 10</fullName>
    </submittedName>
</protein>
<dbReference type="InterPro" id="IPR036869">
    <property type="entry name" value="J_dom_sf"/>
</dbReference>
<feature type="domain" description="J" evidence="3">
    <location>
        <begin position="48"/>
        <end position="110"/>
    </location>
</feature>
<reference evidence="5" key="1">
    <citation type="submission" date="2013-01" db="EMBL/GenBank/DDBJ databases">
        <title>Draft Genome Sequence of a Mulberry Tree, Morus notabilis C.K. Schneid.</title>
        <authorList>
            <person name="He N."/>
            <person name="Zhao S."/>
        </authorList>
    </citation>
    <scope>NUCLEOTIDE SEQUENCE</scope>
</reference>
<feature type="compositionally biased region" description="Polar residues" evidence="1">
    <location>
        <begin position="639"/>
        <end position="666"/>
    </location>
</feature>
<organism evidence="4 5">
    <name type="scientific">Morus notabilis</name>
    <dbReference type="NCBI Taxonomy" id="981085"/>
    <lineage>
        <taxon>Eukaryota</taxon>
        <taxon>Viridiplantae</taxon>
        <taxon>Streptophyta</taxon>
        <taxon>Embryophyta</taxon>
        <taxon>Tracheophyta</taxon>
        <taxon>Spermatophyta</taxon>
        <taxon>Magnoliopsida</taxon>
        <taxon>eudicotyledons</taxon>
        <taxon>Gunneridae</taxon>
        <taxon>Pentapetalae</taxon>
        <taxon>rosids</taxon>
        <taxon>fabids</taxon>
        <taxon>Rosales</taxon>
        <taxon>Moraceae</taxon>
        <taxon>Moreae</taxon>
        <taxon>Morus</taxon>
    </lineage>
</organism>
<keyword evidence="2" id="KW-1133">Transmembrane helix</keyword>
<evidence type="ECO:0000256" key="1">
    <source>
        <dbReference type="SAM" id="MobiDB-lite"/>
    </source>
</evidence>
<dbReference type="KEGG" id="mnt:21399042"/>
<keyword evidence="2" id="KW-0472">Membrane</keyword>
<dbReference type="InterPro" id="IPR036249">
    <property type="entry name" value="Thioredoxin-like_sf"/>
</dbReference>
<dbReference type="CDD" id="cd06257">
    <property type="entry name" value="DnaJ"/>
    <property type="match status" value="1"/>
</dbReference>
<gene>
    <name evidence="4" type="ORF">L484_015965</name>
</gene>
<dbReference type="EMBL" id="KE343878">
    <property type="protein sequence ID" value="EXB44707.1"/>
    <property type="molecule type" value="Genomic_DNA"/>
</dbReference>
<dbReference type="InterPro" id="IPR052448">
    <property type="entry name" value="DnaJ_C16_autophagy_reg"/>
</dbReference>
<dbReference type="OrthoDB" id="767702at2759"/>
<evidence type="ECO:0000313" key="5">
    <source>
        <dbReference type="Proteomes" id="UP000030645"/>
    </source>
</evidence>
<dbReference type="eggNOG" id="ENOG502QRHR">
    <property type="taxonomic scope" value="Eukaryota"/>
</dbReference>
<evidence type="ECO:0000259" key="3">
    <source>
        <dbReference type="PROSITE" id="PS50076"/>
    </source>
</evidence>
<feature type="region of interest" description="Disordered" evidence="1">
    <location>
        <begin position="639"/>
        <end position="710"/>
    </location>
</feature>
<proteinExistence type="predicted"/>
<evidence type="ECO:0000313" key="4">
    <source>
        <dbReference type="EMBL" id="EXB44707.1"/>
    </source>
</evidence>
<dbReference type="SUPFAM" id="SSF52833">
    <property type="entry name" value="Thioredoxin-like"/>
    <property type="match status" value="2"/>
</dbReference>
<sequence>MMKRVSSASSPRSSSMASTIKAYLVPLILFFGAIFYQVVVIPNSFPPSHYDVLQIRKYSSIEEVREAYEKLSSKWNSGVEVPVTHDFIKIQYAYELLTNPSWKKNYDIFGIDEHLDVLEKAKEQFAGRRFLAVDLPLLDSSGTEDHHHNVITAKDFESLFQDTKPLLIQLFSSGSKRCLQFFDAWKRITSLLDGVANTASVNLEELQLVAYLAEKKPTGRPFFRNRIPSLVAFPPGCKRVECLVRYDGELTVDAVTDWFATNILGLPRIFYHSKESLGPKFLATVSPNKVKVILFSRTGERASPFVRQAAKIYWSDASFAFVLWREEESSFWFNAFEVETAPAVVFLKDPGVKPVVYHGAINNSQFSSIMEQNKKMELPQLRSTTSMDLGCDPRGYSCAGHDTSTWYCAILAGRHGPELNKMRETVRRVQETLSRDIESSALDSDQSMEPASVALRNKRLTFAWLDGEAEKRYCFFYLNHESSYDTCGPRRDLTDVPRLFIVRYKRNASEEIVKPEKKQKTIWDSLQDQDLDPASQLVAKYNGSDDIQEIKKWISQIIRDGDSRDLPHYRTKTPDLVTEDSKPIWSKGAQSFPSTSTMKQGVRGFITKIYDLTGDPRIGPMLLLGALLSFGTIWLKRSQPTQQADQPESNRLESNQLESHEPSQPSYKDETKARWRARARKATNEGRSPSITDDEPKDAYQMPFSDSDSD</sequence>
<dbReference type="Pfam" id="PF00226">
    <property type="entry name" value="DnaJ"/>
    <property type="match status" value="1"/>
</dbReference>
<dbReference type="Proteomes" id="UP000030645">
    <property type="component" value="Unassembled WGS sequence"/>
</dbReference>
<accession>W9QW52</accession>